<feature type="transmembrane region" description="Helical" evidence="1">
    <location>
        <begin position="101"/>
        <end position="118"/>
    </location>
</feature>
<feature type="transmembrane region" description="Helical" evidence="1">
    <location>
        <begin position="20"/>
        <end position="37"/>
    </location>
</feature>
<dbReference type="RefSeq" id="WP_310072037.1">
    <property type="nucleotide sequence ID" value="NZ_JAVDVX010000003.1"/>
</dbReference>
<evidence type="ECO:0000313" key="3">
    <source>
        <dbReference type="Proteomes" id="UP001253595"/>
    </source>
</evidence>
<name>A0ABU1UY49_9GAMM</name>
<keyword evidence="1" id="KW-1133">Transmembrane helix</keyword>
<feature type="transmembrane region" description="Helical" evidence="1">
    <location>
        <begin position="71"/>
        <end position="89"/>
    </location>
</feature>
<evidence type="ECO:0000313" key="2">
    <source>
        <dbReference type="EMBL" id="MDR7090037.1"/>
    </source>
</evidence>
<proteinExistence type="predicted"/>
<keyword evidence="1" id="KW-0812">Transmembrane</keyword>
<gene>
    <name evidence="2" type="ORF">J2X05_002059</name>
</gene>
<comment type="caution">
    <text evidence="2">The sequence shown here is derived from an EMBL/GenBank/DDBJ whole genome shotgun (WGS) entry which is preliminary data.</text>
</comment>
<feature type="transmembrane region" description="Helical" evidence="1">
    <location>
        <begin position="166"/>
        <end position="184"/>
    </location>
</feature>
<dbReference type="Proteomes" id="UP001253595">
    <property type="component" value="Unassembled WGS sequence"/>
</dbReference>
<evidence type="ECO:0000256" key="1">
    <source>
        <dbReference type="SAM" id="Phobius"/>
    </source>
</evidence>
<organism evidence="2 3">
    <name type="scientific">Cellvibrio fibrivorans</name>
    <dbReference type="NCBI Taxonomy" id="126350"/>
    <lineage>
        <taxon>Bacteria</taxon>
        <taxon>Pseudomonadati</taxon>
        <taxon>Pseudomonadota</taxon>
        <taxon>Gammaproteobacteria</taxon>
        <taxon>Cellvibrionales</taxon>
        <taxon>Cellvibrionaceae</taxon>
        <taxon>Cellvibrio</taxon>
    </lineage>
</organism>
<reference evidence="2 3" key="1">
    <citation type="submission" date="2023-07" db="EMBL/GenBank/DDBJ databases">
        <title>Sorghum-associated microbial communities from plants grown in Nebraska, USA.</title>
        <authorList>
            <person name="Schachtman D."/>
        </authorList>
    </citation>
    <scope>NUCLEOTIDE SEQUENCE [LARGE SCALE GENOMIC DNA]</scope>
    <source>
        <strain evidence="2 3">BE190</strain>
    </source>
</reference>
<accession>A0ABU1UY49</accession>
<keyword evidence="1" id="KW-0472">Membrane</keyword>
<dbReference type="EMBL" id="JAVDVX010000003">
    <property type="protein sequence ID" value="MDR7090037.1"/>
    <property type="molecule type" value="Genomic_DNA"/>
</dbReference>
<keyword evidence="3" id="KW-1185">Reference proteome</keyword>
<sequence>MRNSSGQSSATGNQYNDKGAGSAFVVFVFYFSNFLGLRKIMTTKYIVDANYRFIAAYQEVNARINQRQQALALYVTLVVSLLAALVALKPGAGGADVPVEWLIAGFPVASICLAFLNYKAERAITNLRRFLSALEQLNNAHDELPSYNTHPTWAQGANKARRFHDYASAVLVAGGNVIGLGAVVKIYPERIAETPLALWLSIAIAVISLVILLVTPHWSYKPELQDK</sequence>
<protein>
    <recommendedName>
        <fullName evidence="4">SMODS and SLOG-associating 2TM effector domain-containing protein</fullName>
    </recommendedName>
</protein>
<evidence type="ECO:0008006" key="4">
    <source>
        <dbReference type="Google" id="ProtNLM"/>
    </source>
</evidence>
<feature type="transmembrane region" description="Helical" evidence="1">
    <location>
        <begin position="196"/>
        <end position="215"/>
    </location>
</feature>